<dbReference type="STRING" id="1676925.ENSPKIP00000000755"/>
<dbReference type="InterPro" id="IPR012227">
    <property type="entry name" value="TNF_rcpt-assoc_TRAF_met"/>
</dbReference>
<evidence type="ECO:0000313" key="18">
    <source>
        <dbReference type="Proteomes" id="UP000261540"/>
    </source>
</evidence>
<dbReference type="Proteomes" id="UP000261540">
    <property type="component" value="Unplaced"/>
</dbReference>
<evidence type="ECO:0000259" key="15">
    <source>
        <dbReference type="PROSITE" id="PS50144"/>
    </source>
</evidence>
<dbReference type="InterPro" id="IPR002083">
    <property type="entry name" value="MATH/TRAF_dom"/>
</dbReference>
<dbReference type="Ensembl" id="ENSPKIT00000024653.1">
    <property type="protein sequence ID" value="ENSPKIP00000000755.1"/>
    <property type="gene ID" value="ENSPKIG00000019302.1"/>
</dbReference>
<evidence type="ECO:0000256" key="1">
    <source>
        <dbReference type="ARBA" id="ARBA00004496"/>
    </source>
</evidence>
<dbReference type="InterPro" id="IPR017907">
    <property type="entry name" value="Znf_RING_CS"/>
</dbReference>
<comment type="subcellular location">
    <subcellularLocation>
        <location evidence="1 11">Cytoplasm</location>
    </subcellularLocation>
</comment>
<evidence type="ECO:0000259" key="14">
    <source>
        <dbReference type="PROSITE" id="PS50089"/>
    </source>
</evidence>
<evidence type="ECO:0000256" key="9">
    <source>
        <dbReference type="ARBA" id="ARBA00022843"/>
    </source>
</evidence>
<dbReference type="FunFam" id="3.30.40.10:FF:000286">
    <property type="entry name" value="TNF receptor-associated factor"/>
    <property type="match status" value="1"/>
</dbReference>
<evidence type="ECO:0000256" key="5">
    <source>
        <dbReference type="ARBA" id="ARBA00022723"/>
    </source>
</evidence>
<dbReference type="FunFam" id="2.60.210.10:FF:000001">
    <property type="entry name" value="TNF receptor-associated factor"/>
    <property type="match status" value="1"/>
</dbReference>
<dbReference type="InterPro" id="IPR001293">
    <property type="entry name" value="Znf_TRAF"/>
</dbReference>
<evidence type="ECO:0000256" key="6">
    <source>
        <dbReference type="ARBA" id="ARBA00022737"/>
    </source>
</evidence>
<keyword evidence="3" id="KW-1017">Isopeptide bond</keyword>
<keyword evidence="5 11" id="KW-0479">Metal-binding</keyword>
<evidence type="ECO:0000256" key="2">
    <source>
        <dbReference type="ARBA" id="ARBA00022490"/>
    </source>
</evidence>
<evidence type="ECO:0000256" key="7">
    <source>
        <dbReference type="ARBA" id="ARBA00022771"/>
    </source>
</evidence>
<dbReference type="Gene3D" id="2.60.210.10">
    <property type="entry name" value="Apoptosis, Tumor Necrosis Factor Receptor Associated Protein 2, Chain A"/>
    <property type="match status" value="1"/>
</dbReference>
<evidence type="ECO:0000259" key="16">
    <source>
        <dbReference type="PROSITE" id="PS50145"/>
    </source>
</evidence>
<accession>A0A3B3Q530</accession>
<feature type="zinc finger region" description="TRAF-type" evidence="12">
    <location>
        <begin position="133"/>
        <end position="176"/>
    </location>
</feature>
<dbReference type="GO" id="GO:0043122">
    <property type="term" value="P:regulation of canonical NF-kappaB signal transduction"/>
    <property type="evidence" value="ECO:0007669"/>
    <property type="project" value="TreeGrafter"/>
</dbReference>
<dbReference type="InterPro" id="IPR013083">
    <property type="entry name" value="Znf_RING/FYVE/PHD"/>
</dbReference>
<evidence type="ECO:0000256" key="3">
    <source>
        <dbReference type="ARBA" id="ARBA00022499"/>
    </source>
</evidence>
<dbReference type="SMART" id="SM00184">
    <property type="entry name" value="RING"/>
    <property type="match status" value="1"/>
</dbReference>
<keyword evidence="18" id="KW-1185">Reference proteome</keyword>
<proteinExistence type="inferred from homology"/>
<dbReference type="Pfam" id="PF00097">
    <property type="entry name" value="zf-C3HC4"/>
    <property type="match status" value="1"/>
</dbReference>
<organism evidence="17 18">
    <name type="scientific">Paramormyrops kingsleyae</name>
    <dbReference type="NCBI Taxonomy" id="1676925"/>
    <lineage>
        <taxon>Eukaryota</taxon>
        <taxon>Metazoa</taxon>
        <taxon>Chordata</taxon>
        <taxon>Craniata</taxon>
        <taxon>Vertebrata</taxon>
        <taxon>Euteleostomi</taxon>
        <taxon>Actinopterygii</taxon>
        <taxon>Neopterygii</taxon>
        <taxon>Teleostei</taxon>
        <taxon>Osteoglossocephala</taxon>
        <taxon>Osteoglossomorpha</taxon>
        <taxon>Osteoglossiformes</taxon>
        <taxon>Mormyridae</taxon>
        <taxon>Paramormyrops</taxon>
    </lineage>
</organism>
<evidence type="ECO:0000256" key="12">
    <source>
        <dbReference type="PROSITE-ProRule" id="PRU00207"/>
    </source>
</evidence>
<dbReference type="PROSITE" id="PS00518">
    <property type="entry name" value="ZF_RING_1"/>
    <property type="match status" value="1"/>
</dbReference>
<dbReference type="Pfam" id="PF21355">
    <property type="entry name" value="TRAF-mep_MATH"/>
    <property type="match status" value="1"/>
</dbReference>
<dbReference type="EC" id="2.3.2.27" evidence="11"/>
<protein>
    <recommendedName>
        <fullName evidence="11">TNF receptor-associated factor</fullName>
        <ecNumber evidence="11">2.3.2.27</ecNumber>
    </recommendedName>
</protein>
<keyword evidence="2 11" id="KW-0963">Cytoplasm</keyword>
<comment type="catalytic activity">
    <reaction evidence="11">
        <text>S-ubiquitinyl-[E2 ubiquitin-conjugating enzyme]-L-cysteine + [acceptor protein]-L-lysine = [E2 ubiquitin-conjugating enzyme]-L-cysteine + N(6)-ubiquitinyl-[acceptor protein]-L-lysine.</text>
        <dbReference type="EC" id="2.3.2.27"/>
    </reaction>
</comment>
<name>A0A3B3Q530_9TELE</name>
<evidence type="ECO:0000256" key="13">
    <source>
        <dbReference type="SAM" id="Coils"/>
    </source>
</evidence>
<sequence length="564" mass="64417">MASEECAGADARSRGFCRQNSGVVSSWEFDPALIIGVLKFVEKLEEQYMCPSCGRVVLNPHQTGCGHIFCYQCIRAFLEGGATPTCPIDNSVIKANEVFQDNCCKREISNLEIYCTNSPSCSQKVTLCRLQDHLKICPFESLQCTNSGCPDVLLRKDLEKHLSSKCTYRMEPCPHCQKHYMLIQLMDHESTICPAVKVQCPHNCQQMIKRHKLKDHYHECPEVVTDCIYKKYGCCVREKRVKVQVHEDAALNDHLLLVLESNTKLEKQIDDLQQNLVLKHHEFQERTNLVSSLEREFKPLAQQMTRSDHMLSTLQRSLEEQKDRVSAIQLQLQQLTQAFSQDSGRTELAQLRCSLDNLKQQVSVIEGLKERLVMLEDNYMRHTRLLNIHVDQLRRNEERFHELESTSYNGKLIWKIRDYQKKKKETAAEGRALFSSPFYTSRSGYKLSARAYLNGDGSGRGTHLSLYVVLMRGDFDALLPWPFQQSVALTVMDQSGSRKDVTTVFKPDPNSSSFHRPTSDMNVATGFPSFVSHAELEATKDAVFVKDDTLFIKVKVDTTGLEDL</sequence>
<dbReference type="PROSITE" id="PS50089">
    <property type="entry name" value="ZF_RING_2"/>
    <property type="match status" value="1"/>
</dbReference>
<keyword evidence="4" id="KW-0053">Apoptosis</keyword>
<keyword evidence="6" id="KW-0677">Repeat</keyword>
<dbReference type="InterPro" id="IPR008974">
    <property type="entry name" value="TRAF-like"/>
</dbReference>
<dbReference type="PROSITE" id="PS50144">
    <property type="entry name" value="MATH"/>
    <property type="match status" value="1"/>
</dbReference>
<dbReference type="PROSITE" id="PS50145">
    <property type="entry name" value="ZF_TRAF"/>
    <property type="match status" value="2"/>
</dbReference>
<evidence type="ECO:0000256" key="4">
    <source>
        <dbReference type="ARBA" id="ARBA00022703"/>
    </source>
</evidence>
<dbReference type="Gene3D" id="3.30.40.10">
    <property type="entry name" value="Zinc/RING finger domain, C3HC4 (zinc finger)"/>
    <property type="match status" value="3"/>
</dbReference>
<evidence type="ECO:0000256" key="11">
    <source>
        <dbReference type="PIRNR" id="PIRNR015614"/>
    </source>
</evidence>
<dbReference type="PIRSF" id="PIRSF015614">
    <property type="entry name" value="TRAF"/>
    <property type="match status" value="1"/>
</dbReference>
<dbReference type="OrthoDB" id="1737200at2759"/>
<feature type="coiled-coil region" evidence="13">
    <location>
        <begin position="255"/>
        <end position="282"/>
    </location>
</feature>
<dbReference type="GO" id="GO:0031996">
    <property type="term" value="F:thioesterase binding"/>
    <property type="evidence" value="ECO:0007669"/>
    <property type="project" value="TreeGrafter"/>
</dbReference>
<dbReference type="GO" id="GO:0005737">
    <property type="term" value="C:cytoplasm"/>
    <property type="evidence" value="ECO:0007669"/>
    <property type="project" value="UniProtKB-SubCell"/>
</dbReference>
<dbReference type="SUPFAM" id="SSF49599">
    <property type="entry name" value="TRAF domain-like"/>
    <property type="match status" value="2"/>
</dbReference>
<dbReference type="InterPro" id="IPR049342">
    <property type="entry name" value="TRAF1-6_MATH_dom"/>
</dbReference>
<dbReference type="GO" id="GO:0009898">
    <property type="term" value="C:cytoplasmic side of plasma membrane"/>
    <property type="evidence" value="ECO:0007669"/>
    <property type="project" value="TreeGrafter"/>
</dbReference>
<dbReference type="AlphaFoldDB" id="A0A3B3Q530"/>
<feature type="domain" description="TRAF-type" evidence="16">
    <location>
        <begin position="188"/>
        <end position="234"/>
    </location>
</feature>
<evidence type="ECO:0000256" key="8">
    <source>
        <dbReference type="ARBA" id="ARBA00022833"/>
    </source>
</evidence>
<evidence type="ECO:0000256" key="10">
    <source>
        <dbReference type="ARBA" id="ARBA00023054"/>
    </source>
</evidence>
<keyword evidence="9" id="KW-0832">Ubl conjugation</keyword>
<dbReference type="GO" id="GO:0042981">
    <property type="term" value="P:regulation of apoptotic process"/>
    <property type="evidence" value="ECO:0007669"/>
    <property type="project" value="InterPro"/>
</dbReference>
<keyword evidence="10 13" id="KW-0175">Coiled coil</keyword>
<feature type="coiled-coil region" evidence="13">
    <location>
        <begin position="311"/>
        <end position="385"/>
    </location>
</feature>
<dbReference type="PANTHER" id="PTHR10131">
    <property type="entry name" value="TNF RECEPTOR ASSOCIATED FACTOR"/>
    <property type="match status" value="1"/>
</dbReference>
<reference evidence="17" key="1">
    <citation type="submission" date="2025-08" db="UniProtKB">
        <authorList>
            <consortium name="Ensembl"/>
        </authorList>
    </citation>
    <scope>IDENTIFICATION</scope>
</reference>
<feature type="zinc finger region" description="TRAF-type" evidence="12">
    <location>
        <begin position="188"/>
        <end position="234"/>
    </location>
</feature>
<dbReference type="GO" id="GO:0007165">
    <property type="term" value="P:signal transduction"/>
    <property type="evidence" value="ECO:0007669"/>
    <property type="project" value="InterPro"/>
</dbReference>
<feature type="domain" description="MATH" evidence="15">
    <location>
        <begin position="409"/>
        <end position="556"/>
    </location>
</feature>
<comment type="similarity">
    <text evidence="11">Belongs to the TNF receptor-associated factor family.</text>
</comment>
<dbReference type="SMART" id="SM00061">
    <property type="entry name" value="MATH"/>
    <property type="match status" value="1"/>
</dbReference>
<dbReference type="PANTHER" id="PTHR10131:SF83">
    <property type="entry name" value="TNF RECEPTOR-ASSOCIATED FACTOR 5"/>
    <property type="match status" value="1"/>
</dbReference>
<dbReference type="Pfam" id="PF02176">
    <property type="entry name" value="zf-TRAF"/>
    <property type="match status" value="1"/>
</dbReference>
<reference evidence="17" key="2">
    <citation type="submission" date="2025-09" db="UniProtKB">
        <authorList>
            <consortium name="Ensembl"/>
        </authorList>
    </citation>
    <scope>IDENTIFICATION</scope>
</reference>
<keyword evidence="8 11" id="KW-0862">Zinc</keyword>
<keyword evidence="7 12" id="KW-0863">Zinc-finger</keyword>
<dbReference type="GO" id="GO:0061630">
    <property type="term" value="F:ubiquitin protein ligase activity"/>
    <property type="evidence" value="ECO:0007669"/>
    <property type="project" value="UniProtKB-EC"/>
</dbReference>
<dbReference type="InterPro" id="IPR001841">
    <property type="entry name" value="Znf_RING"/>
</dbReference>
<dbReference type="InterPro" id="IPR018957">
    <property type="entry name" value="Znf_C3HC4_RING-type"/>
</dbReference>
<dbReference type="GO" id="GO:0008270">
    <property type="term" value="F:zinc ion binding"/>
    <property type="evidence" value="ECO:0007669"/>
    <property type="project" value="UniProtKB-UniRule"/>
</dbReference>
<dbReference type="SUPFAM" id="SSF57850">
    <property type="entry name" value="RING/U-box"/>
    <property type="match status" value="1"/>
</dbReference>
<evidence type="ECO:0000313" key="17">
    <source>
        <dbReference type="Ensembl" id="ENSPKIP00000000755.1"/>
    </source>
</evidence>
<feature type="domain" description="TRAF-type" evidence="16">
    <location>
        <begin position="133"/>
        <end position="176"/>
    </location>
</feature>
<dbReference type="GeneTree" id="ENSGT00940000160954"/>
<feature type="domain" description="RING-type" evidence="14">
    <location>
        <begin position="50"/>
        <end position="90"/>
    </location>
</feature>
<dbReference type="GO" id="GO:0005164">
    <property type="term" value="F:tumor necrosis factor receptor binding"/>
    <property type="evidence" value="ECO:0007669"/>
    <property type="project" value="UniProtKB-UniRule"/>
</dbReference>
<dbReference type="GO" id="GO:0006915">
    <property type="term" value="P:apoptotic process"/>
    <property type="evidence" value="ECO:0007669"/>
    <property type="project" value="UniProtKB-KW"/>
</dbReference>